<evidence type="ECO:0000259" key="10">
    <source>
        <dbReference type="PROSITE" id="PS51286"/>
    </source>
</evidence>
<reference evidence="11 12" key="1">
    <citation type="journal article" date="2013" name="Nat. Commun.">
        <title>Genome analysis reveals insights into physiology and longevity of the Brandt's bat Myotis brandtii.</title>
        <authorList>
            <person name="Seim I."/>
            <person name="Fang X."/>
            <person name="Xiong Z."/>
            <person name="Lobanov A.V."/>
            <person name="Huang Z."/>
            <person name="Ma S."/>
            <person name="Feng Y."/>
            <person name="Turanov A.A."/>
            <person name="Zhu Y."/>
            <person name="Lenz T.L."/>
            <person name="Gerashchenko M.V."/>
            <person name="Fan D."/>
            <person name="Hee Yim S."/>
            <person name="Yao X."/>
            <person name="Jordan D."/>
            <person name="Xiong Y."/>
            <person name="Ma Y."/>
            <person name="Lyapunov A.N."/>
            <person name="Chen G."/>
            <person name="Kulakova O.I."/>
            <person name="Sun Y."/>
            <person name="Lee S.G."/>
            <person name="Bronson R.T."/>
            <person name="Moskalev A.A."/>
            <person name="Sunyaev S.R."/>
            <person name="Zhang G."/>
            <person name="Krogh A."/>
            <person name="Wang J."/>
            <person name="Gladyshev V.N."/>
        </authorList>
    </citation>
    <scope>NUCLEOTIDE SEQUENCE [LARGE SCALE GENOMIC DNA]</scope>
</reference>
<dbReference type="InterPro" id="IPR050870">
    <property type="entry name" value="FAST_kinase"/>
</dbReference>
<dbReference type="AlphaFoldDB" id="S7NND5"/>
<organism evidence="11 12">
    <name type="scientific">Myotis brandtii</name>
    <name type="common">Brandt's bat</name>
    <dbReference type="NCBI Taxonomy" id="109478"/>
    <lineage>
        <taxon>Eukaryota</taxon>
        <taxon>Metazoa</taxon>
        <taxon>Chordata</taxon>
        <taxon>Craniata</taxon>
        <taxon>Vertebrata</taxon>
        <taxon>Euteleostomi</taxon>
        <taxon>Mammalia</taxon>
        <taxon>Eutheria</taxon>
        <taxon>Laurasiatheria</taxon>
        <taxon>Chiroptera</taxon>
        <taxon>Yangochiroptera</taxon>
        <taxon>Vespertilionidae</taxon>
        <taxon>Myotis</taxon>
    </lineage>
</organism>
<evidence type="ECO:0000313" key="11">
    <source>
        <dbReference type="EMBL" id="EPQ18075.1"/>
    </source>
</evidence>
<gene>
    <name evidence="11" type="ORF">D623_10014878</name>
</gene>
<evidence type="ECO:0000256" key="8">
    <source>
        <dbReference type="ARBA" id="ARBA00045209"/>
    </source>
</evidence>
<sequence>MAARLVKRCACLLREAAHLAPAGPPAGRLSLARVARKTLTSSATSPSSHLPASSSQHLEKEQAITPYPERQGVDELIRKATGPEELLELLGGGHGLQQDQAALVVIRLSRLLSEKPEDRALLVQDARFQQLLQLVNSQITAVWHGTLVKLLRSLYTLALPATSKELLSVEQEVRWRMRRLKFKHLAFLAESSAAYMQERGSRELLAELLLNLERRWVECLDLVEQFRPEELQRVLVALAAQNRRSLPLLRAISYHLVQKPFPLTKGVLLDLAYAYGKLGFHQTQVFQRLAADLLPHVPSLTSGEVARCAKSFALLKWLNLPLFEAFAQHVLSRAQSIAMSDLCNVLLAFARLNFRPEQEEAFFNLVHEKLGSQLADLDPALQVDVLWALCVLQQARASELQSPRGQSTFQKLLHINATARLEHPEYTGPLLPASALDPGPPAPERKVTPLQKELQETLKGLLGAADRGRFSVATQYGWVLDAEVLLDAEGQFLPLRDFVAPHLSPPSGGQLLPPTAKRLAFLRWEFSSFTSRSKDLLGHFVLARRHVLAAGFLVVDVPYYEWLELRSQWQKAAYLQDKMRKSVAEELAK</sequence>
<dbReference type="PROSITE" id="PS51286">
    <property type="entry name" value="RAP"/>
    <property type="match status" value="1"/>
</dbReference>
<dbReference type="GO" id="GO:0035770">
    <property type="term" value="C:ribonucleoprotein granule"/>
    <property type="evidence" value="ECO:0007669"/>
    <property type="project" value="TreeGrafter"/>
</dbReference>
<keyword evidence="3" id="KW-0496">Mitochondrion</keyword>
<evidence type="ECO:0000313" key="12">
    <source>
        <dbReference type="Proteomes" id="UP000052978"/>
    </source>
</evidence>
<dbReference type="InterPro" id="IPR013579">
    <property type="entry name" value="FAST_2"/>
</dbReference>
<dbReference type="Pfam" id="PF08373">
    <property type="entry name" value="RAP"/>
    <property type="match status" value="1"/>
</dbReference>
<dbReference type="eggNOG" id="ENOG502QTRE">
    <property type="taxonomic scope" value="Eukaryota"/>
</dbReference>
<evidence type="ECO:0000256" key="3">
    <source>
        <dbReference type="ARBA" id="ARBA00023128"/>
    </source>
</evidence>
<dbReference type="EMBL" id="KE164456">
    <property type="protein sequence ID" value="EPQ18075.1"/>
    <property type="molecule type" value="Genomic_DNA"/>
</dbReference>
<evidence type="ECO:0000256" key="6">
    <source>
        <dbReference type="ARBA" id="ARBA00042265"/>
    </source>
</evidence>
<comment type="subcellular location">
    <subcellularLocation>
        <location evidence="1">Mitochondrion matrix</location>
    </subcellularLocation>
</comment>
<feature type="domain" description="RAP" evidence="10">
    <location>
        <begin position="519"/>
        <end position="577"/>
    </location>
</feature>
<keyword evidence="12" id="KW-1185">Reference proteome</keyword>
<dbReference type="GO" id="GO:0044528">
    <property type="term" value="P:regulation of mitochondrial mRNA stability"/>
    <property type="evidence" value="ECO:0007669"/>
    <property type="project" value="InterPro"/>
</dbReference>
<evidence type="ECO:0000256" key="7">
    <source>
        <dbReference type="ARBA" id="ARBA00043220"/>
    </source>
</evidence>
<dbReference type="GO" id="GO:0005759">
    <property type="term" value="C:mitochondrial matrix"/>
    <property type="evidence" value="ECO:0007669"/>
    <property type="project" value="UniProtKB-SubCell"/>
</dbReference>
<protein>
    <recommendedName>
        <fullName evidence="5">FAST kinase domain-containing protein 4</fullName>
    </recommendedName>
    <alternativeName>
        <fullName evidence="7">Protein TBRG4</fullName>
    </alternativeName>
    <alternativeName>
        <fullName evidence="6">Transforming growth factor beta regulator 4</fullName>
    </alternativeName>
</protein>
<evidence type="ECO:0000256" key="2">
    <source>
        <dbReference type="ARBA" id="ARBA00022946"/>
    </source>
</evidence>
<dbReference type="PANTHER" id="PTHR21228:SF59">
    <property type="entry name" value="FAST KINASE DOMAIN-CONTAINING PROTEIN 4"/>
    <property type="match status" value="1"/>
</dbReference>
<dbReference type="CDD" id="cd23739">
    <property type="entry name" value="TBRG4-like_N"/>
    <property type="match status" value="1"/>
</dbReference>
<evidence type="ECO:0000256" key="9">
    <source>
        <dbReference type="SAM" id="MobiDB-lite"/>
    </source>
</evidence>
<dbReference type="PANTHER" id="PTHR21228">
    <property type="entry name" value="FAST LEU-RICH DOMAIN-CONTAINING"/>
    <property type="match status" value="1"/>
</dbReference>
<dbReference type="Pfam" id="PF06743">
    <property type="entry name" value="FAST_1"/>
    <property type="match status" value="1"/>
</dbReference>
<dbReference type="Proteomes" id="UP000052978">
    <property type="component" value="Unassembled WGS sequence"/>
</dbReference>
<dbReference type="SMART" id="SM00952">
    <property type="entry name" value="RAP"/>
    <property type="match status" value="1"/>
</dbReference>
<comment type="function">
    <text evidence="8">Plays a role in processing of mitochondrial RNA precursors and in stabilization of a subset of mature mitochondrial RNA species, such as MT-CO1, MT-CO2, MT-CYB, MT-CO3, MT-ND3, MT-ND5 and MT-ATP8/6. May play a role in cell cycle progression.</text>
</comment>
<feature type="compositionally biased region" description="Low complexity" evidence="9">
    <location>
        <begin position="40"/>
        <end position="55"/>
    </location>
</feature>
<evidence type="ECO:0000256" key="5">
    <source>
        <dbReference type="ARBA" id="ARBA00040471"/>
    </source>
</evidence>
<evidence type="ECO:0000256" key="4">
    <source>
        <dbReference type="ARBA" id="ARBA00038281"/>
    </source>
</evidence>
<dbReference type="InterPro" id="IPR013584">
    <property type="entry name" value="RAP"/>
</dbReference>
<feature type="region of interest" description="Disordered" evidence="9">
    <location>
        <begin position="40"/>
        <end position="61"/>
    </location>
</feature>
<dbReference type="InterPro" id="IPR010622">
    <property type="entry name" value="FAST_Leu-rich"/>
</dbReference>
<keyword evidence="2" id="KW-0809">Transit peptide</keyword>
<comment type="similarity">
    <text evidence="4">Belongs to the FAST kinase family.</text>
</comment>
<dbReference type="GO" id="GO:0003723">
    <property type="term" value="F:RNA binding"/>
    <property type="evidence" value="ECO:0007669"/>
    <property type="project" value="TreeGrafter"/>
</dbReference>
<proteinExistence type="inferred from homology"/>
<name>S7NND5_MYOBR</name>
<evidence type="ECO:0000256" key="1">
    <source>
        <dbReference type="ARBA" id="ARBA00004305"/>
    </source>
</evidence>
<dbReference type="Pfam" id="PF08368">
    <property type="entry name" value="FAST_2"/>
    <property type="match status" value="1"/>
</dbReference>
<dbReference type="GO" id="GO:0000963">
    <property type="term" value="P:mitochondrial RNA processing"/>
    <property type="evidence" value="ECO:0007669"/>
    <property type="project" value="TreeGrafter"/>
</dbReference>
<accession>S7NND5</accession>